<evidence type="ECO:0000256" key="1">
    <source>
        <dbReference type="SAM" id="Phobius"/>
    </source>
</evidence>
<feature type="transmembrane region" description="Helical" evidence="1">
    <location>
        <begin position="103"/>
        <end position="123"/>
    </location>
</feature>
<reference evidence="3 4" key="1">
    <citation type="submission" date="2024-03" db="EMBL/GenBank/DDBJ databases">
        <title>Human intestinal bacterial collection.</title>
        <authorList>
            <person name="Pauvert C."/>
            <person name="Hitch T.C.A."/>
            <person name="Clavel T."/>
        </authorList>
    </citation>
    <scope>NUCLEOTIDE SEQUENCE [LARGE SCALE GENOMIC DNA]</scope>
    <source>
        <strain evidence="3 4">CLA-KB-H122</strain>
    </source>
</reference>
<dbReference type="SUPFAM" id="SSF81324">
    <property type="entry name" value="Voltage-gated potassium channels"/>
    <property type="match status" value="1"/>
</dbReference>
<feature type="domain" description="Potassium channel" evidence="2">
    <location>
        <begin position="143"/>
        <end position="217"/>
    </location>
</feature>
<dbReference type="GeneID" id="78181017"/>
<dbReference type="Gene3D" id="1.10.287.70">
    <property type="match status" value="1"/>
</dbReference>
<gene>
    <name evidence="3" type="ORF">WMO46_04560</name>
</gene>
<sequence length="227" mass="25788">MSLTDTARDGLADTLGAVKVAAGLVLLAALSWEIIAGDHVHMSGTYLTIQFIVCLVFLCDFFVRWTAAERRTRFFWRNLPFLLLSVPYLNILAWSGLRMTHDWAILVGLIPLLRAFLAMIIIVRWLVRGTKMRRLFVAYIFTVVVFTYISALVFYDYEALANPKLHGFGNALWWAWMNVTTVGAEIFPVTVIGKIFCVLLPSLGMMFFPIFTTYVLQEYAPDEKSGQ</sequence>
<dbReference type="EMBL" id="JBBMFL010000004">
    <property type="protein sequence ID" value="MEQ2544218.1"/>
    <property type="molecule type" value="Genomic_DNA"/>
</dbReference>
<name>A0ABV1GVU7_9BACT</name>
<keyword evidence="3" id="KW-0813">Transport</keyword>
<comment type="caution">
    <text evidence="3">The sequence shown here is derived from an EMBL/GenBank/DDBJ whole genome shotgun (WGS) entry which is preliminary data.</text>
</comment>
<keyword evidence="1" id="KW-0812">Transmembrane</keyword>
<keyword evidence="1" id="KW-0472">Membrane</keyword>
<evidence type="ECO:0000259" key="2">
    <source>
        <dbReference type="Pfam" id="PF07885"/>
    </source>
</evidence>
<dbReference type="InterPro" id="IPR013099">
    <property type="entry name" value="K_chnl_dom"/>
</dbReference>
<feature type="transmembrane region" description="Helical" evidence="1">
    <location>
        <begin position="12"/>
        <end position="32"/>
    </location>
</feature>
<feature type="transmembrane region" description="Helical" evidence="1">
    <location>
        <begin position="175"/>
        <end position="200"/>
    </location>
</feature>
<dbReference type="GO" id="GO:0034220">
    <property type="term" value="P:monoatomic ion transmembrane transport"/>
    <property type="evidence" value="ECO:0007669"/>
    <property type="project" value="UniProtKB-KW"/>
</dbReference>
<feature type="transmembrane region" description="Helical" evidence="1">
    <location>
        <begin position="44"/>
        <end position="63"/>
    </location>
</feature>
<evidence type="ECO:0000313" key="3">
    <source>
        <dbReference type="EMBL" id="MEQ2544218.1"/>
    </source>
</evidence>
<feature type="transmembrane region" description="Helical" evidence="1">
    <location>
        <begin position="75"/>
        <end position="97"/>
    </location>
</feature>
<keyword evidence="3" id="KW-0407">Ion channel</keyword>
<keyword evidence="4" id="KW-1185">Reference proteome</keyword>
<protein>
    <submittedName>
        <fullName evidence="3">Potassium channel family protein</fullName>
    </submittedName>
</protein>
<dbReference type="RefSeq" id="WP_129652049.1">
    <property type="nucleotide sequence ID" value="NZ_JBBMFL010000004.1"/>
</dbReference>
<keyword evidence="3" id="KW-0406">Ion transport</keyword>
<dbReference type="Pfam" id="PF07885">
    <property type="entry name" value="Ion_trans_2"/>
    <property type="match status" value="1"/>
</dbReference>
<feature type="transmembrane region" description="Helical" evidence="1">
    <location>
        <begin position="135"/>
        <end position="155"/>
    </location>
</feature>
<accession>A0ABV1GVU7</accession>
<proteinExistence type="predicted"/>
<dbReference type="Proteomes" id="UP001460202">
    <property type="component" value="Unassembled WGS sequence"/>
</dbReference>
<evidence type="ECO:0000313" key="4">
    <source>
        <dbReference type="Proteomes" id="UP001460202"/>
    </source>
</evidence>
<organism evidence="3 4">
    <name type="scientific">Alistipes intestinihominis</name>
    <dbReference type="NCBI Taxonomy" id="3133172"/>
    <lineage>
        <taxon>Bacteria</taxon>
        <taxon>Pseudomonadati</taxon>
        <taxon>Bacteroidota</taxon>
        <taxon>Bacteroidia</taxon>
        <taxon>Bacteroidales</taxon>
        <taxon>Rikenellaceae</taxon>
        <taxon>Alistipes</taxon>
    </lineage>
</organism>
<keyword evidence="1" id="KW-1133">Transmembrane helix</keyword>